<organism evidence="7 8">
    <name type="scientific">Pocillopora meandrina</name>
    <dbReference type="NCBI Taxonomy" id="46732"/>
    <lineage>
        <taxon>Eukaryota</taxon>
        <taxon>Metazoa</taxon>
        <taxon>Cnidaria</taxon>
        <taxon>Anthozoa</taxon>
        <taxon>Hexacorallia</taxon>
        <taxon>Scleractinia</taxon>
        <taxon>Astrocoeniina</taxon>
        <taxon>Pocilloporidae</taxon>
        <taxon>Pocillopora</taxon>
    </lineage>
</organism>
<dbReference type="GO" id="GO:0008375">
    <property type="term" value="F:acetylglucosaminyltransferase activity"/>
    <property type="evidence" value="ECO:0007669"/>
    <property type="project" value="TreeGrafter"/>
</dbReference>
<gene>
    <name evidence="7" type="ORF">PMEA_00013109</name>
</gene>
<dbReference type="EMBL" id="CALNXJ010000023">
    <property type="protein sequence ID" value="CAH3128794.1"/>
    <property type="molecule type" value="Genomic_DNA"/>
</dbReference>
<name>A0AAU9WX61_9CNID</name>
<dbReference type="InterPro" id="IPR056576">
    <property type="entry name" value="MGAT4_A/B/C_C"/>
</dbReference>
<evidence type="ECO:0000256" key="2">
    <source>
        <dbReference type="ARBA" id="ARBA00022676"/>
    </source>
</evidence>
<dbReference type="Pfam" id="PF22850">
    <property type="entry name" value="CATSPERD-E_C"/>
    <property type="match status" value="1"/>
</dbReference>
<keyword evidence="3" id="KW-0808">Transferase</keyword>
<dbReference type="InterPro" id="IPR053814">
    <property type="entry name" value="CATSPERD/E_C"/>
</dbReference>
<reference evidence="7 8" key="1">
    <citation type="submission" date="2022-05" db="EMBL/GenBank/DDBJ databases">
        <authorList>
            <consortium name="Genoscope - CEA"/>
            <person name="William W."/>
        </authorList>
    </citation>
    <scope>NUCLEOTIDE SEQUENCE [LARGE SCALE GENOMIC DNA]</scope>
</reference>
<evidence type="ECO:0000259" key="5">
    <source>
        <dbReference type="Pfam" id="PF22850"/>
    </source>
</evidence>
<dbReference type="PANTHER" id="PTHR12062">
    <property type="entry name" value="N-ACETYLGLUCOSAMINYLTRANSFERASE VI"/>
    <property type="match status" value="1"/>
</dbReference>
<accession>A0AAU9WX61</accession>
<dbReference type="AlphaFoldDB" id="A0AAU9WX61"/>
<dbReference type="InterPro" id="IPR057279">
    <property type="entry name" value="MGAT4"/>
</dbReference>
<keyword evidence="2" id="KW-0328">Glycosyltransferase</keyword>
<keyword evidence="8" id="KW-1185">Reference proteome</keyword>
<comment type="caution">
    <text evidence="7">The sequence shown here is derived from an EMBL/GenBank/DDBJ whole genome shotgun (WGS) entry which is preliminary data.</text>
</comment>
<dbReference type="PANTHER" id="PTHR12062:SF33">
    <property type="entry name" value="ALPHA-1,6-MANNOSYL-GLYCOPROTEIN 4-BETA-N-ACETYLGLUCOSAMINYLTRANSFERASE-LIKE"/>
    <property type="match status" value="1"/>
</dbReference>
<proteinExistence type="predicted"/>
<comment type="pathway">
    <text evidence="1">Protein modification; protein glycosylation.</text>
</comment>
<evidence type="ECO:0000313" key="8">
    <source>
        <dbReference type="Proteomes" id="UP001159428"/>
    </source>
</evidence>
<dbReference type="InterPro" id="IPR006759">
    <property type="entry name" value="Glyco_transf_54"/>
</dbReference>
<dbReference type="GO" id="GO:0006487">
    <property type="term" value="P:protein N-linked glycosylation"/>
    <property type="evidence" value="ECO:0007669"/>
    <property type="project" value="TreeGrafter"/>
</dbReference>
<protein>
    <recommendedName>
        <fullName evidence="9">Alpha-1,3-mannosyl-glycoprotein 4-beta-N-acetylglucosaminyltransferase C</fullName>
    </recommendedName>
</protein>
<dbReference type="Pfam" id="PF23524">
    <property type="entry name" value="MGAT4A_C"/>
    <property type="match status" value="1"/>
</dbReference>
<feature type="domain" description="CATSPERD/E C-terminal" evidence="5">
    <location>
        <begin position="135"/>
        <end position="327"/>
    </location>
</feature>
<feature type="domain" description="MGAT4 A/B/C C-terminal" evidence="6">
    <location>
        <begin position="625"/>
        <end position="740"/>
    </location>
</feature>
<evidence type="ECO:0008006" key="9">
    <source>
        <dbReference type="Google" id="ProtNLM"/>
    </source>
</evidence>
<feature type="domain" description="MGAT4 conserved region" evidence="4">
    <location>
        <begin position="348"/>
        <end position="591"/>
    </location>
</feature>
<evidence type="ECO:0000256" key="3">
    <source>
        <dbReference type="ARBA" id="ARBA00022679"/>
    </source>
</evidence>
<dbReference type="Pfam" id="PF04666">
    <property type="entry name" value="MGAT4_cons"/>
    <property type="match status" value="1"/>
</dbReference>
<feature type="non-terminal residue" evidence="7">
    <location>
        <position position="1"/>
    </location>
</feature>
<evidence type="ECO:0000256" key="1">
    <source>
        <dbReference type="ARBA" id="ARBA00004922"/>
    </source>
</evidence>
<dbReference type="Proteomes" id="UP001159428">
    <property type="component" value="Unassembled WGS sequence"/>
</dbReference>
<evidence type="ECO:0000259" key="6">
    <source>
        <dbReference type="Pfam" id="PF23524"/>
    </source>
</evidence>
<sequence>HEVLLHNFKPTYFLDKGETIKAWAMLIPEPWEDNRLIGSLSNTEHLTFSLASQESFSDTHGIGVISRNVTVSLKERKRRNEGHNHASEEGINVLFGVEAFSEDHSCATLKAETNVTVGCPSNRHIIPRGGQQREISHENDEVSDKNVVYDLLKLGCPLSVQSSEPFKPIIDVYDGETFVKEVDVNYVLWEQRGRAGYKYSKTMKEVGCMREAQSWEKMINSMKGGSIESAWSKENYQTCFQESADGSISADNLYERYEILNNSGAASHIVWTDVGTFVFLLKVLDPEFSFCNLTVEFGVQVHGVRSAMQEIPTFVVLAQTALKEILLFLESLQKRPSICPDRDVLKSSKVTKLGRYPSQTRFLAIGIASVARPAGEMYLLQTTQSLLDNTSQSDKDSVQIVIFLADLEKAPRSTVKEKLSRKFGEHIEQGLLTVIETFPEFYPELINIKEKYGDSENRRTWRSKENVDNAFVMCYCKDFSQYYIHLEDDVRSSPSFLPKLKDFIHDQPYPHWVMLDVAQQGSVAKLYQSRDLENAAMFYYLLYDEMPIDWLMNHWTKIKSVEDAESFNKLLASLFEHIGVTSTLAEKAPHMASDLETFFDAYDQKYKGLNPPAIVTSSMSSIEGQPQDAYDKGDGYFWAESSERDDYILIKFNLPTSVQKVFVDTGSYRASDCLLYSGILQASFESSADGELTNEEDSCGYFNTIGAFHEGKAEITPDESKVVTCLRIVSTEGHANQIFFREIDVWESLTNNKADV</sequence>
<evidence type="ECO:0000313" key="7">
    <source>
        <dbReference type="EMBL" id="CAH3128794.1"/>
    </source>
</evidence>
<evidence type="ECO:0000259" key="4">
    <source>
        <dbReference type="Pfam" id="PF04666"/>
    </source>
</evidence>